<comment type="caution">
    <text evidence="3">The sequence shown here is derived from an EMBL/GenBank/DDBJ whole genome shotgun (WGS) entry which is preliminary data.</text>
</comment>
<name>A0A9P8UBG6_9PEZI</name>
<dbReference type="GeneID" id="70132933"/>
<dbReference type="Proteomes" id="UP000758603">
    <property type="component" value="Unassembled WGS sequence"/>
</dbReference>
<dbReference type="EMBL" id="JAGPXC010000010">
    <property type="protein sequence ID" value="KAH6646037.1"/>
    <property type="molecule type" value="Genomic_DNA"/>
</dbReference>
<reference evidence="3" key="1">
    <citation type="journal article" date="2021" name="Nat. Commun.">
        <title>Genetic determinants of endophytism in the Arabidopsis root mycobiome.</title>
        <authorList>
            <person name="Mesny F."/>
            <person name="Miyauchi S."/>
            <person name="Thiergart T."/>
            <person name="Pickel B."/>
            <person name="Atanasova L."/>
            <person name="Karlsson M."/>
            <person name="Huettel B."/>
            <person name="Barry K.W."/>
            <person name="Haridas S."/>
            <person name="Chen C."/>
            <person name="Bauer D."/>
            <person name="Andreopoulos W."/>
            <person name="Pangilinan J."/>
            <person name="LaButti K."/>
            <person name="Riley R."/>
            <person name="Lipzen A."/>
            <person name="Clum A."/>
            <person name="Drula E."/>
            <person name="Henrissat B."/>
            <person name="Kohler A."/>
            <person name="Grigoriev I.V."/>
            <person name="Martin F.M."/>
            <person name="Hacquard S."/>
        </authorList>
    </citation>
    <scope>NUCLEOTIDE SEQUENCE</scope>
    <source>
        <strain evidence="3">MPI-SDFR-AT-0073</strain>
    </source>
</reference>
<dbReference type="PANTHER" id="PTHR14015">
    <property type="entry name" value="OPIOID GROWTH FACTOR RECEPTOR OGFR ZETA-TYPE OPIOID RECEPTOR"/>
    <property type="match status" value="1"/>
</dbReference>
<dbReference type="GO" id="GO:0016020">
    <property type="term" value="C:membrane"/>
    <property type="evidence" value="ECO:0007669"/>
    <property type="project" value="InterPro"/>
</dbReference>
<proteinExistence type="inferred from homology"/>
<evidence type="ECO:0000313" key="4">
    <source>
        <dbReference type="Proteomes" id="UP000758603"/>
    </source>
</evidence>
<evidence type="ECO:0000313" key="3">
    <source>
        <dbReference type="EMBL" id="KAH6646037.1"/>
    </source>
</evidence>
<feature type="domain" description="Opioid growth factor receptor (OGFr) conserved" evidence="2">
    <location>
        <begin position="76"/>
        <end position="190"/>
    </location>
</feature>
<evidence type="ECO:0000256" key="1">
    <source>
        <dbReference type="ARBA" id="ARBA00010365"/>
    </source>
</evidence>
<dbReference type="AlphaFoldDB" id="A0A9P8UBG6"/>
<organism evidence="3 4">
    <name type="scientific">Truncatella angustata</name>
    <dbReference type="NCBI Taxonomy" id="152316"/>
    <lineage>
        <taxon>Eukaryota</taxon>
        <taxon>Fungi</taxon>
        <taxon>Dikarya</taxon>
        <taxon>Ascomycota</taxon>
        <taxon>Pezizomycotina</taxon>
        <taxon>Sordariomycetes</taxon>
        <taxon>Xylariomycetidae</taxon>
        <taxon>Amphisphaeriales</taxon>
        <taxon>Sporocadaceae</taxon>
        <taxon>Truncatella</taxon>
    </lineage>
</organism>
<dbReference type="OrthoDB" id="9030204at2759"/>
<dbReference type="InterPro" id="IPR006757">
    <property type="entry name" value="OGF_rcpt"/>
</dbReference>
<keyword evidence="4" id="KW-1185">Reference proteome</keyword>
<keyword evidence="3" id="KW-0675">Receptor</keyword>
<gene>
    <name evidence="3" type="ORF">BKA67DRAFT_583030</name>
</gene>
<protein>
    <submittedName>
        <fullName evidence="3">Opioid growth factor receptor conserved region-domain-containing protein</fullName>
    </submittedName>
</protein>
<dbReference type="PANTHER" id="PTHR14015:SF2">
    <property type="entry name" value="OPIOID GROWTH FACTOR RECEPTOR (OGFR) CONSERVED DOMAIN-CONTAINING PROTEIN"/>
    <property type="match status" value="1"/>
</dbReference>
<comment type="similarity">
    <text evidence="1">Belongs to the opioid growth factor receptor family.</text>
</comment>
<dbReference type="InterPro" id="IPR039574">
    <property type="entry name" value="OGFr"/>
</dbReference>
<evidence type="ECO:0000259" key="2">
    <source>
        <dbReference type="Pfam" id="PF04664"/>
    </source>
</evidence>
<accession>A0A9P8UBG6</accession>
<dbReference type="GO" id="GO:0140625">
    <property type="term" value="F:opioid growth factor receptor activity"/>
    <property type="evidence" value="ECO:0007669"/>
    <property type="project" value="InterPro"/>
</dbReference>
<dbReference type="RefSeq" id="XP_045952551.1">
    <property type="nucleotide sequence ID" value="XM_046104042.1"/>
</dbReference>
<dbReference type="Pfam" id="PF04664">
    <property type="entry name" value="OGFr_N"/>
    <property type="match status" value="1"/>
</dbReference>
<sequence length="240" mass="28284">MLFYFYRPPSFCSTLLRRRLVIIDRITSPQSLAKMSVPTQQLPSEPACRRLVQFYELQGADNRGRRLQQIIEWSDNRLESCHDYIQTLFPLPEESMFADAPVIDEETYLYWRQHASLRQNLRRAFERILTFYGFEISWDEADGGGADRKPHISEKRGARSNLARWVRPMDHNHLRITRILRSLRVLGMEAEAREFHQAPLERLPEIWHSWWHQSEVLETGYGIPLACCARWNRSGLAGEV</sequence>